<comment type="caution">
    <text evidence="7">The sequence shown here is derived from an EMBL/GenBank/DDBJ whole genome shotgun (WGS) entry which is preliminary data.</text>
</comment>
<dbReference type="SMART" id="SM00387">
    <property type="entry name" value="HATPase_c"/>
    <property type="match status" value="1"/>
</dbReference>
<sequence>MTGGVALPPAVAPGSGVTRRTATRVGYRVVLGVVTAMTLVWLAVGAVVAVVGPAGPAALDEPSGQAVVDYLASGVSLLVAVVLLRSGGDAWPTRLLALAMVGSAGAFNLQAHAATAAVRAATGLEIGELHQILLHGIAGAAYAGALLTVVDPPGGRRSRALVPVVAAVLFLAGLGTALLPHTVSCVVFFGFGVPLLGLAAVGPAVRRGPDREARARARLLTSVLVAALGAALVLGLLTLVLALLGRPGLTLDDPTARHGGPGVGLPLALLFWFSRLTAAVLALAVLAARRARSAERLLHRGLAALLAVVGLGGLAVLLATLVSALSGRATGGSVTGWVVATLAVAVLWLPVSAAADRLAERLLHGNRATPADVLARVASAARDDGGLDDVPEAVGRALGARAVRLTVHRDGLRDRVVAWRDPGAGEEEVAFAIHHADREIGSLAVDAEALAGAGDRTRLVAEVAAGLEGALVAHRTEVELERQLRAGVAQAEQIAAARRRLVAETDAERRGLERDLHDGAQHHLVSLRLTLGLVEHLVGAGRLADARERLDVLREQLDTAGTVLAGAAAGMSAATLARLGLVGALEADLAGDPSVTLHAVGVHRHDEAVEAAAYFVCLEAVNNARKHAGGAAVRVRLEERGGVLVLRVADDGPGFTVERDGPGRGLRNLDARLARVGGRVTLTSAPGEGTVVRAEIPVGTTPSEPGPPSTDAATGLVPALVAGPGPDGGSDATRERIAVRARALVEEATRQVGPVRTPAAPQVPQAPDPRLPAVVPTLGTGPRRPVGPVGPPLPDPGSPLFAQTQSVLRRTLEEVPVGDPAAERVAALAVALGDPWRYGVAGPTPRDGAAVAAALAGVVERPAAVVDLAGRAALGPLAPDEVVDALVLLAEDDTGTRVPDWLAAVPTVGARVVPAVSVSAEDPLTGVVRVALPGPGALGGTNLGRLATVLVARCRPVAARRRALAALDAADGLVAAAPGRPWTRRLAVELERVRAAGARELAEQALADDLDAGRVALPPGRRDAAARLLRGGDPATRLGVDRAADRFELARLARKQRTAWARLAGHPGTARDVRDAATVLAAACEALLGTVTAVEDGPDPSS</sequence>
<accession>A0A7Y9DVA8</accession>
<evidence type="ECO:0000256" key="5">
    <source>
        <dbReference type="SAM" id="Phobius"/>
    </source>
</evidence>
<dbReference type="InterPro" id="IPR003594">
    <property type="entry name" value="HATPase_dom"/>
</dbReference>
<feature type="domain" description="Histidine kinase" evidence="6">
    <location>
        <begin position="616"/>
        <end position="700"/>
    </location>
</feature>
<keyword evidence="8" id="KW-1185">Reference proteome</keyword>
<evidence type="ECO:0000259" key="6">
    <source>
        <dbReference type="PROSITE" id="PS50109"/>
    </source>
</evidence>
<evidence type="ECO:0000313" key="8">
    <source>
        <dbReference type="Proteomes" id="UP000535890"/>
    </source>
</evidence>
<dbReference type="Proteomes" id="UP000535890">
    <property type="component" value="Unassembled WGS sequence"/>
</dbReference>
<dbReference type="InterPro" id="IPR005467">
    <property type="entry name" value="His_kinase_dom"/>
</dbReference>
<dbReference type="Gene3D" id="3.30.565.10">
    <property type="entry name" value="Histidine kinase-like ATPase, C-terminal domain"/>
    <property type="match status" value="1"/>
</dbReference>
<evidence type="ECO:0000313" key="7">
    <source>
        <dbReference type="EMBL" id="NYD36090.1"/>
    </source>
</evidence>
<feature type="transmembrane region" description="Helical" evidence="5">
    <location>
        <begin position="29"/>
        <end position="54"/>
    </location>
</feature>
<feature type="transmembrane region" description="Helical" evidence="5">
    <location>
        <begin position="264"/>
        <end position="288"/>
    </location>
</feature>
<dbReference type="GO" id="GO:0000155">
    <property type="term" value="F:phosphorelay sensor kinase activity"/>
    <property type="evidence" value="ECO:0007669"/>
    <property type="project" value="InterPro"/>
</dbReference>
<feature type="transmembrane region" description="Helical" evidence="5">
    <location>
        <begin position="186"/>
        <end position="205"/>
    </location>
</feature>
<feature type="transmembrane region" description="Helical" evidence="5">
    <location>
        <begin position="161"/>
        <end position="180"/>
    </location>
</feature>
<feature type="compositionally biased region" description="Pro residues" evidence="4">
    <location>
        <begin position="788"/>
        <end position="797"/>
    </location>
</feature>
<dbReference type="PANTHER" id="PTHR24421">
    <property type="entry name" value="NITRATE/NITRITE SENSOR PROTEIN NARX-RELATED"/>
    <property type="match status" value="1"/>
</dbReference>
<dbReference type="EMBL" id="JACCBN010000001">
    <property type="protein sequence ID" value="NYD36090.1"/>
    <property type="molecule type" value="Genomic_DNA"/>
</dbReference>
<dbReference type="CDD" id="cd16917">
    <property type="entry name" value="HATPase_UhpB-NarQ-NarX-like"/>
    <property type="match status" value="1"/>
</dbReference>
<feature type="transmembrane region" description="Helical" evidence="5">
    <location>
        <begin position="217"/>
        <end position="244"/>
    </location>
</feature>
<keyword evidence="3" id="KW-0902">Two-component regulatory system</keyword>
<dbReference type="Pfam" id="PF02518">
    <property type="entry name" value="HATPase_c"/>
    <property type="match status" value="1"/>
</dbReference>
<feature type="region of interest" description="Disordered" evidence="4">
    <location>
        <begin position="749"/>
        <end position="770"/>
    </location>
</feature>
<evidence type="ECO:0000256" key="2">
    <source>
        <dbReference type="ARBA" id="ARBA00022777"/>
    </source>
</evidence>
<evidence type="ECO:0000256" key="3">
    <source>
        <dbReference type="ARBA" id="ARBA00023012"/>
    </source>
</evidence>
<dbReference type="PROSITE" id="PS50109">
    <property type="entry name" value="HIS_KIN"/>
    <property type="match status" value="1"/>
</dbReference>
<dbReference type="GO" id="GO:0046983">
    <property type="term" value="F:protein dimerization activity"/>
    <property type="evidence" value="ECO:0007669"/>
    <property type="project" value="InterPro"/>
</dbReference>
<dbReference type="InterPro" id="IPR011712">
    <property type="entry name" value="Sig_transdc_His_kin_sub3_dim/P"/>
</dbReference>
<dbReference type="Gene3D" id="1.20.5.1930">
    <property type="match status" value="1"/>
</dbReference>
<reference evidence="7 8" key="1">
    <citation type="submission" date="2020-07" db="EMBL/GenBank/DDBJ databases">
        <title>Sequencing the genomes of 1000 actinobacteria strains.</title>
        <authorList>
            <person name="Klenk H.-P."/>
        </authorList>
    </citation>
    <scope>NUCLEOTIDE SEQUENCE [LARGE SCALE GENOMIC DNA]</scope>
    <source>
        <strain evidence="7 8">DSM 45772</strain>
    </source>
</reference>
<organism evidence="7 8">
    <name type="scientific">Actinomycetospora corticicola</name>
    <dbReference type="NCBI Taxonomy" id="663602"/>
    <lineage>
        <taxon>Bacteria</taxon>
        <taxon>Bacillati</taxon>
        <taxon>Actinomycetota</taxon>
        <taxon>Actinomycetes</taxon>
        <taxon>Pseudonocardiales</taxon>
        <taxon>Pseudonocardiaceae</taxon>
        <taxon>Actinomycetospora</taxon>
    </lineage>
</organism>
<feature type="compositionally biased region" description="Low complexity" evidence="4">
    <location>
        <begin position="754"/>
        <end position="763"/>
    </location>
</feature>
<evidence type="ECO:0000256" key="4">
    <source>
        <dbReference type="SAM" id="MobiDB-lite"/>
    </source>
</evidence>
<dbReference type="InterPro" id="IPR050482">
    <property type="entry name" value="Sensor_HK_TwoCompSys"/>
</dbReference>
<feature type="region of interest" description="Disordered" evidence="4">
    <location>
        <begin position="779"/>
        <end position="798"/>
    </location>
</feature>
<evidence type="ECO:0000256" key="1">
    <source>
        <dbReference type="ARBA" id="ARBA00022679"/>
    </source>
</evidence>
<keyword evidence="2 7" id="KW-0418">Kinase</keyword>
<feature type="transmembrane region" description="Helical" evidence="5">
    <location>
        <begin position="132"/>
        <end position="149"/>
    </location>
</feature>
<dbReference type="AlphaFoldDB" id="A0A7Y9DVA8"/>
<keyword evidence="5" id="KW-0812">Transmembrane</keyword>
<feature type="transmembrane region" description="Helical" evidence="5">
    <location>
        <begin position="96"/>
        <end position="120"/>
    </location>
</feature>
<gene>
    <name evidence="7" type="ORF">BJ983_002192</name>
</gene>
<feature type="transmembrane region" description="Helical" evidence="5">
    <location>
        <begin position="300"/>
        <end position="322"/>
    </location>
</feature>
<proteinExistence type="predicted"/>
<dbReference type="Pfam" id="PF07730">
    <property type="entry name" value="HisKA_3"/>
    <property type="match status" value="1"/>
</dbReference>
<dbReference type="GO" id="GO:0016020">
    <property type="term" value="C:membrane"/>
    <property type="evidence" value="ECO:0007669"/>
    <property type="project" value="InterPro"/>
</dbReference>
<keyword evidence="1" id="KW-0808">Transferase</keyword>
<dbReference type="SUPFAM" id="SSF55874">
    <property type="entry name" value="ATPase domain of HSP90 chaperone/DNA topoisomerase II/histidine kinase"/>
    <property type="match status" value="1"/>
</dbReference>
<keyword evidence="5" id="KW-0472">Membrane</keyword>
<dbReference type="InterPro" id="IPR036890">
    <property type="entry name" value="HATPase_C_sf"/>
</dbReference>
<name>A0A7Y9DVA8_9PSEU</name>
<dbReference type="RefSeq" id="WP_179793824.1">
    <property type="nucleotide sequence ID" value="NZ_BAABHP010000007.1"/>
</dbReference>
<keyword evidence="5" id="KW-1133">Transmembrane helix</keyword>
<feature type="transmembrane region" description="Helical" evidence="5">
    <location>
        <begin position="66"/>
        <end position="84"/>
    </location>
</feature>
<protein>
    <submittedName>
        <fullName evidence="7">Signal transduction histidine kinase</fullName>
    </submittedName>
</protein>